<evidence type="ECO:0000256" key="2">
    <source>
        <dbReference type="ARBA" id="ARBA00010110"/>
    </source>
</evidence>
<dbReference type="Pfam" id="PF01758">
    <property type="entry name" value="SBF"/>
    <property type="match status" value="1"/>
</dbReference>
<name>A0AA40SR00_9MICO</name>
<feature type="transmembrane region" description="Helical" evidence="8">
    <location>
        <begin position="238"/>
        <end position="259"/>
    </location>
</feature>
<keyword evidence="7 8" id="KW-0472">Membrane</keyword>
<evidence type="ECO:0000256" key="5">
    <source>
        <dbReference type="ARBA" id="ARBA00022692"/>
    </source>
</evidence>
<evidence type="ECO:0000256" key="6">
    <source>
        <dbReference type="ARBA" id="ARBA00022989"/>
    </source>
</evidence>
<feature type="transmembrane region" description="Helical" evidence="8">
    <location>
        <begin position="44"/>
        <end position="65"/>
    </location>
</feature>
<evidence type="ECO:0000256" key="1">
    <source>
        <dbReference type="ARBA" id="ARBA00004651"/>
    </source>
</evidence>
<feature type="transmembrane region" description="Helical" evidence="8">
    <location>
        <begin position="133"/>
        <end position="154"/>
    </location>
</feature>
<dbReference type="PANTHER" id="PTHR43057">
    <property type="entry name" value="ARSENITE EFFLUX TRANSPORTER"/>
    <property type="match status" value="1"/>
</dbReference>
<evidence type="ECO:0000256" key="7">
    <source>
        <dbReference type="ARBA" id="ARBA00023136"/>
    </source>
</evidence>
<dbReference type="InterPro" id="IPR002657">
    <property type="entry name" value="BilAc:Na_symport/Acr3"/>
</dbReference>
<comment type="similarity">
    <text evidence="2">Belongs to the arsenical resistance-3 (ACR3) (TC 2.A.59) family.</text>
</comment>
<evidence type="ECO:0000313" key="10">
    <source>
        <dbReference type="Proteomes" id="UP000549113"/>
    </source>
</evidence>
<dbReference type="PANTHER" id="PTHR43057:SF1">
    <property type="entry name" value="ARSENICAL-RESISTANCE PROTEIN 3"/>
    <property type="match status" value="1"/>
</dbReference>
<proteinExistence type="inferred from homology"/>
<keyword evidence="4" id="KW-1003">Cell membrane</keyword>
<dbReference type="GO" id="GO:0005886">
    <property type="term" value="C:plasma membrane"/>
    <property type="evidence" value="ECO:0007669"/>
    <property type="project" value="UniProtKB-SubCell"/>
</dbReference>
<dbReference type="GO" id="GO:0015104">
    <property type="term" value="F:antimonite transmembrane transporter activity"/>
    <property type="evidence" value="ECO:0007669"/>
    <property type="project" value="TreeGrafter"/>
</dbReference>
<dbReference type="EMBL" id="JACIFH010000001">
    <property type="protein sequence ID" value="MBB4140696.1"/>
    <property type="molecule type" value="Genomic_DNA"/>
</dbReference>
<feature type="transmembrane region" description="Helical" evidence="8">
    <location>
        <begin position="17"/>
        <end position="38"/>
    </location>
</feature>
<dbReference type="Proteomes" id="UP000549113">
    <property type="component" value="Unassembled WGS sequence"/>
</dbReference>
<dbReference type="InterPro" id="IPR004706">
    <property type="entry name" value="Arsenical-R_Acr3"/>
</dbReference>
<evidence type="ECO:0000256" key="8">
    <source>
        <dbReference type="SAM" id="Phobius"/>
    </source>
</evidence>
<keyword evidence="3" id="KW-0813">Transport</keyword>
<feature type="transmembrane region" description="Helical" evidence="8">
    <location>
        <begin position="279"/>
        <end position="298"/>
    </location>
</feature>
<feature type="transmembrane region" description="Helical" evidence="8">
    <location>
        <begin position="203"/>
        <end position="226"/>
    </location>
</feature>
<gene>
    <name evidence="9" type="ORF">BKA10_002490</name>
</gene>
<evidence type="ECO:0000256" key="3">
    <source>
        <dbReference type="ARBA" id="ARBA00022448"/>
    </source>
</evidence>
<dbReference type="GO" id="GO:0015105">
    <property type="term" value="F:arsenite transmembrane transporter activity"/>
    <property type="evidence" value="ECO:0007669"/>
    <property type="project" value="TreeGrafter"/>
</dbReference>
<feature type="transmembrane region" description="Helical" evidence="8">
    <location>
        <begin position="304"/>
        <end position="321"/>
    </location>
</feature>
<evidence type="ECO:0000313" key="9">
    <source>
        <dbReference type="EMBL" id="MBB4140696.1"/>
    </source>
</evidence>
<keyword evidence="6 8" id="KW-1133">Transmembrane helix</keyword>
<feature type="transmembrane region" description="Helical" evidence="8">
    <location>
        <begin position="72"/>
        <end position="96"/>
    </location>
</feature>
<feature type="transmembrane region" description="Helical" evidence="8">
    <location>
        <begin position="169"/>
        <end position="191"/>
    </location>
</feature>
<accession>A0AA40SR00</accession>
<keyword evidence="10" id="KW-1185">Reference proteome</keyword>
<evidence type="ECO:0000256" key="4">
    <source>
        <dbReference type="ARBA" id="ARBA00022475"/>
    </source>
</evidence>
<dbReference type="Gene3D" id="1.20.1530.20">
    <property type="match status" value="1"/>
</dbReference>
<feature type="transmembrane region" description="Helical" evidence="8">
    <location>
        <begin position="102"/>
        <end position="121"/>
    </location>
</feature>
<dbReference type="GO" id="GO:0015297">
    <property type="term" value="F:antiporter activity"/>
    <property type="evidence" value="ECO:0007669"/>
    <property type="project" value="InterPro"/>
</dbReference>
<dbReference type="AlphaFoldDB" id="A0AA40SR00"/>
<organism evidence="9 10">
    <name type="scientific">Microbacterium invictum</name>
    <dbReference type="NCBI Taxonomy" id="515415"/>
    <lineage>
        <taxon>Bacteria</taxon>
        <taxon>Bacillati</taxon>
        <taxon>Actinomycetota</taxon>
        <taxon>Actinomycetes</taxon>
        <taxon>Micrococcales</taxon>
        <taxon>Microbacteriaceae</taxon>
        <taxon>Microbacterium</taxon>
    </lineage>
</organism>
<dbReference type="InterPro" id="IPR038770">
    <property type="entry name" value="Na+/solute_symporter_sf"/>
</dbReference>
<sequence>MLGGMRIAVEWWERHQVVLYLAALVVGAIVGLAAPGVAGPLEPAIAPVLGLLLYATFLGVPFAAIGRALGDWRFLAAVVALNFVLVPVIVFGLSRFVAHDEALLVGVLLVLLTPCVDYVIVFSGLAGGARDRLLAATLLLMLLQILLLPFYLWLMAGSDVVGAIDPQPFVAAFLLLIVLPLMLAALTQLLAKRSRAGRAIARGASAAMVPLMMITLAVVVASQIFAVTGSLGRLLAVVPLYVVFVPIAAVLGAVIGRVAHLDVPARRAVTFSGVTRNSLVVLPLALALPASFSLTPLVVVTQTLVELVAMVVMVALVPRFIRADPRTRTAHADGPLAR</sequence>
<comment type="caution">
    <text evidence="9">The sequence shown here is derived from an EMBL/GenBank/DDBJ whole genome shotgun (WGS) entry which is preliminary data.</text>
</comment>
<keyword evidence="5 8" id="KW-0812">Transmembrane</keyword>
<protein>
    <submittedName>
        <fullName evidence="9">ACR3 family arsenite efflux pump ArsB</fullName>
    </submittedName>
</protein>
<comment type="subcellular location">
    <subcellularLocation>
        <location evidence="1">Cell membrane</location>
        <topology evidence="1">Multi-pass membrane protein</topology>
    </subcellularLocation>
</comment>
<reference evidence="9 10" key="1">
    <citation type="submission" date="2020-08" db="EMBL/GenBank/DDBJ databases">
        <title>Sequencing the genomes of 1000 actinobacteria strains.</title>
        <authorList>
            <person name="Klenk H.-P."/>
        </authorList>
    </citation>
    <scope>NUCLEOTIDE SEQUENCE [LARGE SCALE GENOMIC DNA]</scope>
    <source>
        <strain evidence="9 10">DSM 19600</strain>
    </source>
</reference>
<dbReference type="RefSeq" id="WP_241740158.1">
    <property type="nucleotide sequence ID" value="NZ_BAABCO010000004.1"/>
</dbReference>